<dbReference type="AlphaFoldDB" id="A0A015K9W4"/>
<gene>
    <name evidence="1" type="ORF">RirG_144700</name>
</gene>
<reference evidence="1 2" key="1">
    <citation type="submission" date="2014-02" db="EMBL/GenBank/DDBJ databases">
        <title>Single nucleus genome sequencing reveals high similarity among nuclei of an endomycorrhizal fungus.</title>
        <authorList>
            <person name="Lin K."/>
            <person name="Geurts R."/>
            <person name="Zhang Z."/>
            <person name="Limpens E."/>
            <person name="Saunders D.G."/>
            <person name="Mu D."/>
            <person name="Pang E."/>
            <person name="Cao H."/>
            <person name="Cha H."/>
            <person name="Lin T."/>
            <person name="Zhou Q."/>
            <person name="Shang Y."/>
            <person name="Li Y."/>
            <person name="Ivanov S."/>
            <person name="Sharma T."/>
            <person name="Velzen R.V."/>
            <person name="Ruijter N.D."/>
            <person name="Aanen D.K."/>
            <person name="Win J."/>
            <person name="Kamoun S."/>
            <person name="Bisseling T."/>
            <person name="Huang S."/>
        </authorList>
    </citation>
    <scope>NUCLEOTIDE SEQUENCE [LARGE SCALE GENOMIC DNA]</scope>
    <source>
        <strain evidence="2">DAOM197198w</strain>
    </source>
</reference>
<dbReference type="Proteomes" id="UP000022910">
    <property type="component" value="Unassembled WGS sequence"/>
</dbReference>
<evidence type="ECO:0000313" key="1">
    <source>
        <dbReference type="EMBL" id="EXX64234.1"/>
    </source>
</evidence>
<protein>
    <recommendedName>
        <fullName evidence="3">Protein kinase domain-containing protein</fullName>
    </recommendedName>
</protein>
<evidence type="ECO:0008006" key="3">
    <source>
        <dbReference type="Google" id="ProtNLM"/>
    </source>
</evidence>
<proteinExistence type="predicted"/>
<dbReference type="EMBL" id="JEMT01023607">
    <property type="protein sequence ID" value="EXX64234.1"/>
    <property type="molecule type" value="Genomic_DNA"/>
</dbReference>
<name>A0A015K9W4_RHIIW</name>
<dbReference type="OrthoDB" id="2313785at2759"/>
<sequence>MLSKKISFEISNIQEYLEKNLICWTSGNEKVDNFVQEMQLKINNKDDKYEVVFQWVPYNQFSGIKETEKNDLKTVYSAIWRDGPLHKKYWDINNYTRNYARESNKKVVLNCLHNSQGSIDSLINETKKYPKHECLALYGISQNPDTGDYILVQNNYIWFSENEKIDNFIQERQLKINNFGDIVLEWIPYNQFNEIKEKGKNGLITVYLAIWIDSPIQQNSFIRDTRDSNKEVVLKCLHKQESIDSLINEAKKYPTKYETFQALYGISQNPDTGDYILVQNNSIIMADHISKNKKIDDFIQEMQLKMNAYNDIIFEWIPYNQLDEIKEIVKNSSITLYSAIWKNGPLHYDYSHKNFIRDSMNNKVALKCYNSVDFLINKAEKYLTKTNMLNMFNRGICGIHGISQNPKTNNFILVLAWTSGNEKIDDFIQDMQLKINNNYIVFEWIPYNQFNEIKETSKNGHITIYSAIWKNGPLDFNSGWGHYEYTRFSYRKVALKCLHKSQNSVDFLISEAKKYLINIFDRKICNIYGISQDPNTNNYILVLAWASGNEKIDDFIRELQLKLNEKNDDIVFEWIPYNLFDKIKLILKNNSITIYSAVWKDGPLNYNNNYYSKYSRYHTFEVALKLLHGSQGLIDSLINEVKKYSTSKFCKEFLKIYGISQDPDTNDYILVQENFTWVSGNKKIDDFVQEMQLKINTDEDVVFEWIPYDKFDYIKEASKNNLTTVYSAVWYDGPLKLKYHEYYHRNYYRDAYRQVVALKCLHNSENSIDFLINEV</sequence>
<accession>A0A015K9W4</accession>
<evidence type="ECO:0000313" key="2">
    <source>
        <dbReference type="Proteomes" id="UP000022910"/>
    </source>
</evidence>
<dbReference type="HOGENOM" id="CLU_000288_7_8_1"/>
<keyword evidence="2" id="KW-1185">Reference proteome</keyword>
<comment type="caution">
    <text evidence="1">The sequence shown here is derived from an EMBL/GenBank/DDBJ whole genome shotgun (WGS) entry which is preliminary data.</text>
</comment>
<organism evidence="1 2">
    <name type="scientific">Rhizophagus irregularis (strain DAOM 197198w)</name>
    <name type="common">Glomus intraradices</name>
    <dbReference type="NCBI Taxonomy" id="1432141"/>
    <lineage>
        <taxon>Eukaryota</taxon>
        <taxon>Fungi</taxon>
        <taxon>Fungi incertae sedis</taxon>
        <taxon>Mucoromycota</taxon>
        <taxon>Glomeromycotina</taxon>
        <taxon>Glomeromycetes</taxon>
        <taxon>Glomerales</taxon>
        <taxon>Glomeraceae</taxon>
        <taxon>Rhizophagus</taxon>
    </lineage>
</organism>